<dbReference type="GO" id="GO:0005737">
    <property type="term" value="C:cytoplasm"/>
    <property type="evidence" value="ECO:0007669"/>
    <property type="project" value="TreeGrafter"/>
</dbReference>
<evidence type="ECO:0000256" key="4">
    <source>
        <dbReference type="ARBA" id="ARBA00022777"/>
    </source>
</evidence>
<dbReference type="SUPFAM" id="SSF48371">
    <property type="entry name" value="ARM repeat"/>
    <property type="match status" value="2"/>
</dbReference>
<dbReference type="PANTHER" id="PTHR10048:SF15">
    <property type="entry name" value="PHOSPHATIDYLINOSITOL 4-KINASE ALPHA"/>
    <property type="match status" value="1"/>
</dbReference>
<feature type="compositionally biased region" description="Polar residues" evidence="5">
    <location>
        <begin position="1432"/>
        <end position="1451"/>
    </location>
</feature>
<dbReference type="PROSITE" id="PS51545">
    <property type="entry name" value="PIK_HELICAL"/>
    <property type="match status" value="1"/>
</dbReference>
<dbReference type="GO" id="GO:0048015">
    <property type="term" value="P:phosphatidylinositol-mediated signaling"/>
    <property type="evidence" value="ECO:0007669"/>
    <property type="project" value="TreeGrafter"/>
</dbReference>
<dbReference type="PROSITE" id="PS00916">
    <property type="entry name" value="PI3_4_KINASE_2"/>
    <property type="match status" value="1"/>
</dbReference>
<evidence type="ECO:0000256" key="2">
    <source>
        <dbReference type="ARBA" id="ARBA00012169"/>
    </source>
</evidence>
<dbReference type="InterPro" id="IPR016024">
    <property type="entry name" value="ARM-type_fold"/>
</dbReference>
<evidence type="ECO:0000259" key="6">
    <source>
        <dbReference type="PROSITE" id="PS50290"/>
    </source>
</evidence>
<dbReference type="InterPro" id="IPR000403">
    <property type="entry name" value="PI3/4_kinase_cat_dom"/>
</dbReference>
<name>A0A164Q695_9CRUS</name>
<dbReference type="OrthoDB" id="10264149at2759"/>
<dbReference type="GO" id="GO:0004430">
    <property type="term" value="F:1-phosphatidylinositol 4-kinase activity"/>
    <property type="evidence" value="ECO:0007669"/>
    <property type="project" value="UniProtKB-EC"/>
</dbReference>
<dbReference type="Gene3D" id="3.30.1010.10">
    <property type="entry name" value="Phosphatidylinositol 3-kinase Catalytic Subunit, Chain A, domain 4"/>
    <property type="match status" value="1"/>
</dbReference>
<dbReference type="GO" id="GO:0005886">
    <property type="term" value="C:plasma membrane"/>
    <property type="evidence" value="ECO:0007669"/>
    <property type="project" value="TreeGrafter"/>
</dbReference>
<dbReference type="STRING" id="35525.A0A164Q695"/>
<dbReference type="SMART" id="SM00145">
    <property type="entry name" value="PI3Ka"/>
    <property type="match status" value="1"/>
</dbReference>
<dbReference type="EMBL" id="LRGB01002451">
    <property type="protein sequence ID" value="KZS07467.1"/>
    <property type="molecule type" value="Genomic_DNA"/>
</dbReference>
<keyword evidence="3" id="KW-0808">Transferase</keyword>
<organism evidence="8 9">
    <name type="scientific">Daphnia magna</name>
    <dbReference type="NCBI Taxonomy" id="35525"/>
    <lineage>
        <taxon>Eukaryota</taxon>
        <taxon>Metazoa</taxon>
        <taxon>Ecdysozoa</taxon>
        <taxon>Arthropoda</taxon>
        <taxon>Crustacea</taxon>
        <taxon>Branchiopoda</taxon>
        <taxon>Diplostraca</taxon>
        <taxon>Cladocera</taxon>
        <taxon>Anomopoda</taxon>
        <taxon>Daphniidae</taxon>
        <taxon>Daphnia</taxon>
    </lineage>
</organism>
<dbReference type="EC" id="2.7.1.67" evidence="2"/>
<keyword evidence="9" id="KW-1185">Reference proteome</keyword>
<dbReference type="Pfam" id="PF00454">
    <property type="entry name" value="PI3_PI4_kinase"/>
    <property type="match status" value="1"/>
</dbReference>
<dbReference type="InterPro" id="IPR045495">
    <property type="entry name" value="PI4K_N"/>
</dbReference>
<dbReference type="SUPFAM" id="SSF56112">
    <property type="entry name" value="Protein kinase-like (PK-like)"/>
    <property type="match status" value="1"/>
</dbReference>
<comment type="similarity">
    <text evidence="1">Belongs to the PI3/PI4-kinase family. Type III PI4K subfamily.</text>
</comment>
<dbReference type="InterPro" id="IPR015433">
    <property type="entry name" value="PI3/4_kinase"/>
</dbReference>
<dbReference type="InterPro" id="IPR001263">
    <property type="entry name" value="PI3K_accessory_dom"/>
</dbReference>
<protein>
    <recommendedName>
        <fullName evidence="2">1-phosphatidylinositol 4-kinase</fullName>
        <ecNumber evidence="2">2.7.1.67</ecNumber>
    </recommendedName>
</protein>
<evidence type="ECO:0000313" key="9">
    <source>
        <dbReference type="Proteomes" id="UP000076858"/>
    </source>
</evidence>
<dbReference type="PROSITE" id="PS50290">
    <property type="entry name" value="PI3_4_KINASE_3"/>
    <property type="match status" value="1"/>
</dbReference>
<evidence type="ECO:0000259" key="7">
    <source>
        <dbReference type="PROSITE" id="PS51545"/>
    </source>
</evidence>
<dbReference type="Pfam" id="PF00613">
    <property type="entry name" value="PI3Ka"/>
    <property type="match status" value="1"/>
</dbReference>
<dbReference type="FunFam" id="1.10.1070.11:FF:000005">
    <property type="entry name" value="Phosphatidylinositol 4-kinase, catalytic, alpha"/>
    <property type="match status" value="1"/>
</dbReference>
<gene>
    <name evidence="8" type="ORF">APZ42_028565</name>
</gene>
<dbReference type="PROSITE" id="PS00915">
    <property type="entry name" value="PI3_4_KINASE_1"/>
    <property type="match status" value="1"/>
</dbReference>
<evidence type="ECO:0000256" key="3">
    <source>
        <dbReference type="ARBA" id="ARBA00022679"/>
    </source>
</evidence>
<dbReference type="Pfam" id="PF19274">
    <property type="entry name" value="PI4K_N"/>
    <property type="match status" value="2"/>
</dbReference>
<comment type="caution">
    <text evidence="8">The sequence shown here is derived from an EMBL/GenBank/DDBJ whole genome shotgun (WGS) entry which is preliminary data.</text>
</comment>
<dbReference type="GO" id="GO:0046854">
    <property type="term" value="P:phosphatidylinositol phosphate biosynthetic process"/>
    <property type="evidence" value="ECO:0007669"/>
    <property type="project" value="InterPro"/>
</dbReference>
<accession>A0A164Q695</accession>
<dbReference type="SMART" id="SM00146">
    <property type="entry name" value="PI3Kc"/>
    <property type="match status" value="1"/>
</dbReference>
<dbReference type="FunFam" id="3.30.1010.10:FF:000009">
    <property type="entry name" value="Phosphatidylinositol 4-kinase, catalytic, alpha"/>
    <property type="match status" value="1"/>
</dbReference>
<feature type="compositionally biased region" description="Low complexity" evidence="5">
    <location>
        <begin position="1415"/>
        <end position="1431"/>
    </location>
</feature>
<evidence type="ECO:0000256" key="5">
    <source>
        <dbReference type="SAM" id="MobiDB-lite"/>
    </source>
</evidence>
<dbReference type="PANTHER" id="PTHR10048">
    <property type="entry name" value="PHOSPHATIDYLINOSITOL KINASE"/>
    <property type="match status" value="1"/>
</dbReference>
<sequence length="2115" mass="237566">MIETSDFFSKTVQHLARSLAHIEKTPWEKVSSLFNLCPVKSAKGEYKLDHRGQSAVIALGIYYLESRLNFSNSPFPHKNRILPYFFDLVRNLPLARWTDSQLLFSNRCLPTTECFAFSLTTLLCDVAVLDQEAREEILDFQVTFLIEISQLILSKKQDVESPANVVLCKRIVPLLFGHARAMGRFSNDPLFLKLFPKPTPPVLVQTEQSSSKHHSFSNFRSIIPQSLSTTVFANIDSFHSTANNREADDSSTYFRAFGSSFEVSTNRQSIQFTVSHLEAILKVAQLSLLEKPVLKFLDGLASEMFSSQSVCKYPYKSFSETLNLVLVTVLKQILSGHGQLPLTFMTDIQELVRSLFTSGQTELQSRHFDQHKHLMMESKATSNTLTSATRYRLTVQANASCVDLLVWAAMEEVTAESVLNRLAEKIHSKDNNHLIMAHLPLLLVCLKALGQLAVKFTHLASNVIACLRDFLVGPSPILLRLHHQSQPQNPNPEDPLAVSARAAFERLREASIDNLCLALKAGMQVDPNCVQAFLATVSNRLFMAENSDNESALIANNTVITLGHVAVTLKETARTAESILQFFQVRFCHPPSSLDVLIVDQLGCMVLAKSEVHICDEIMRMFTSITVEDCSTIYSSSAQGGEITDKTKNQYRHVSQAVLNALANVANGIQGENETNELLVKLLELFVQLGLEGKRASERSASLMKASSSAGNLGVLIPIIAAVIRRMPSMAGAGPIKPRLHKLFRDFWLYCVVMGFTLQESGLWPAEWYRGVVEIAVKSPLLVSQTSLRSELRELQYTSALRNESISVNELTDLKNQILHLLDNPPDVVPLVKNLSFAQSCYLFSVYSLETLRVKHAANTSFDAIFEYLCDPVIQKDKSGMWQCLLSVGERVFSIFLDVLSSKPKDSRRETELERHAQYLLVLFNHVQRQIRKVADRCLSSLVDRFPHLLWNQNVLFAMLDILEVLSGSLHLDPYQGPSRLAVPNSPHSIVLMDTQEAREGIVKDFSDRCHEILAEAIKWAPESTRARLQEYSHRQGGSSSGVLGHHAGMALLITESLHTFASLNCQCSPLAKQTLDKLPSCVKCDSPRFVAVLGKRNRYSGQVAGMFSCLESDAGAKQTTKEMEDRLSKQLMEDMRHSCLAKDETAHCRALWCIAALLIRIEGVCRPLLHSIAWSHLELFTSAAVSAAVECWQWIVSARPDLEFCFLQEMSAAWQYAFEKRMGLFAVEDEDAIVNPLAVHEGAQLLSVPPLVEPHDLWIRFLIERIEIAKHCSHDQVELFAQMFDVTLPFDVGSRKPRMSRHPAAAGTRYRLLQCALSLLQGDMLARSLSKNLLRERVYQTCLDYFCCRPQCPNKKRMPELREDALSMIRFWHTMHSDKKYLKQSLIGTDQADDTISTFSSNYQLTGSGAGTSSLAGDRAGSAAGGANSSTLQPPGSTRNNYDVRSSASSTDLSRGMAGAGWANTVPLNNATAMSSLSRRVNRMKRTTNPDNFVKDYIKKRNLILSLLAAEVEFFSTWLNPLSLPELQLPGEDVVNSWRAQQITERVWRDNVRLAWDISPVLAVRMAARLRAAPGVEREIQRLVQLTPSCVAHIPEALDYLVTPDSIINESPELTHALYWSRVHPVKALSFFSRQYPPHPITAQYAVRCLNSYPPDAVLFYVPQLVQAVRYDNMGYVVEFIKVLAQKSQLAAHQLIWNMQTNKFTDEEGHTKDEDLYDMLESLIESIVTSLSGPAKKFYEREFDFFGKITAVSGDIRPFPKGAERKKACLEQLSKIAVQPGCYLPSNPEALVIDIDYNSGTPMQSAAKAPYLARFRVLRCGLLELEHRGLTSDDTPSATCNGNKQNADIENSNLVWQAAIFKVGDDVRQDMLALQVISLFKNIFQQVDLDLFLFPYRVVATSPGCGVIECVPNAKSRDQLGRQTDVNLNDYFINKYGDEMTQEFQTARRNFIQSMAAYSLVGFLLQIKDRHNGNIMIDGEGHIIHIDFGFMFESSPGGNLGFEPDIKLTEEMVMIMGGKMEAPPFRYFMELCVRAYLAVRPYREAIVSLVSLMLDTRLPCFRGQTIKLLQARFVPMASDREAANHMINIVRSSFRNIRTRTYDMIQYYQNQIPY</sequence>
<evidence type="ECO:0000256" key="1">
    <source>
        <dbReference type="ARBA" id="ARBA00006209"/>
    </source>
</evidence>
<keyword evidence="4 8" id="KW-0418">Kinase</keyword>
<dbReference type="FunFam" id="1.25.40.70:FF:000011">
    <property type="entry name" value="Phosphatidylinositol 4-kinase alpha"/>
    <property type="match status" value="1"/>
</dbReference>
<reference evidence="8 9" key="1">
    <citation type="submission" date="2016-03" db="EMBL/GenBank/DDBJ databases">
        <title>EvidentialGene: Evidence-directed Construction of Genes on Genomes.</title>
        <authorList>
            <person name="Gilbert D.G."/>
            <person name="Choi J.-H."/>
            <person name="Mockaitis K."/>
            <person name="Colbourne J."/>
            <person name="Pfrender M."/>
        </authorList>
    </citation>
    <scope>NUCLEOTIDE SEQUENCE [LARGE SCALE GENOMIC DNA]</scope>
    <source>
        <strain evidence="8 9">Xinb3</strain>
        <tissue evidence="8">Complete organism</tissue>
    </source>
</reference>
<dbReference type="InterPro" id="IPR011009">
    <property type="entry name" value="Kinase-like_dom_sf"/>
</dbReference>
<dbReference type="InterPro" id="IPR036940">
    <property type="entry name" value="PI3/4_kinase_cat_sf"/>
</dbReference>
<dbReference type="Proteomes" id="UP000076858">
    <property type="component" value="Unassembled WGS sequence"/>
</dbReference>
<feature type="domain" description="PI3K/PI4K catalytic" evidence="6">
    <location>
        <begin position="1834"/>
        <end position="2099"/>
    </location>
</feature>
<evidence type="ECO:0000313" key="8">
    <source>
        <dbReference type="EMBL" id="KZS07467.1"/>
    </source>
</evidence>
<proteinExistence type="inferred from homology"/>
<dbReference type="Gene3D" id="1.10.1070.11">
    <property type="entry name" value="Phosphatidylinositol 3-/4-kinase, catalytic domain"/>
    <property type="match status" value="1"/>
</dbReference>
<dbReference type="InterPro" id="IPR042236">
    <property type="entry name" value="PI3K_accessory_sf"/>
</dbReference>
<dbReference type="Gene3D" id="1.25.40.70">
    <property type="entry name" value="Phosphatidylinositol 3-kinase, accessory domain (PIK)"/>
    <property type="match status" value="1"/>
</dbReference>
<dbReference type="CDD" id="cd05167">
    <property type="entry name" value="PI4Kc_III_alpha"/>
    <property type="match status" value="1"/>
</dbReference>
<dbReference type="InterPro" id="IPR018936">
    <property type="entry name" value="PI3/4_kinase_CS"/>
</dbReference>
<feature type="region of interest" description="Disordered" evidence="5">
    <location>
        <begin position="1415"/>
        <end position="1451"/>
    </location>
</feature>
<feature type="domain" description="PIK helical" evidence="7">
    <location>
        <begin position="1549"/>
        <end position="1727"/>
    </location>
</feature>